<feature type="region of interest" description="Disordered" evidence="1">
    <location>
        <begin position="481"/>
        <end position="666"/>
    </location>
</feature>
<dbReference type="EMBL" id="LT554468">
    <property type="protein sequence ID" value="SAM05794.1"/>
    <property type="molecule type" value="Genomic_DNA"/>
</dbReference>
<evidence type="ECO:0000256" key="1">
    <source>
        <dbReference type="SAM" id="MobiDB-lite"/>
    </source>
</evidence>
<name>A0A168QYT1_ABSGL</name>
<keyword evidence="2" id="KW-1133">Transmembrane helix</keyword>
<accession>A0A168QYT1</accession>
<keyword evidence="2" id="KW-0812">Transmembrane</keyword>
<keyword evidence="2" id="KW-0472">Membrane</keyword>
<feature type="region of interest" description="Disordered" evidence="1">
    <location>
        <begin position="160"/>
        <end position="230"/>
    </location>
</feature>
<protein>
    <submittedName>
        <fullName evidence="3">Uncharacterized protein</fullName>
    </submittedName>
</protein>
<feature type="transmembrane region" description="Helical" evidence="2">
    <location>
        <begin position="20"/>
        <end position="41"/>
    </location>
</feature>
<sequence>MSIFIAIETLQNPSSDLPTWSIAVIGLIAGLLAVCLCYYLVRRRLSSKRTVNNIDQLEKHHTITNMDSSVTMDDTISKRTTQVYKPAMIEQEKLSLPLPPPSSSLFSDKMELNSDDAMQLFQQYMQSEKQTKGGLSALDLDMPQQLVNTVQQKMGTIKCNLRQSLRRQKSKARATPEDAAPLHHMFDPPTRNSVDAPQKSSMSELDRYTASGAPTTSSGTPSTINNEDAATPISGQFDRYKTLPSLDQEINGSGISSSSASSSLSPTPSPSPSPSPLPVSAPIKSPLLAPPIMPSPSSLSSSNSSSTPSAVATTSPSPVPTSIGNAAETSAIHAARYVIRSASRKSKTRSTLIGDDTALKMFSRNDMMPSPDLDESEKPDDLRSAYTALSGYTTVSGRSTKPGTSATRYLTNDILVRRASTLGRSHQAAQRRKPSLAHLNALFDAPTSTTTDSPSSSDKLMPANEKVEVTQVFDLAEQQRITNSPRPLDLQTDHSTPTAHVSQSPTGISYNRGKLGTHLTNSDEGTKAALDRTDSFDDRTTSTDPSRHSNTSVATMIRISQQQQSQTWSGRAPSNRASIPQDYQLPLENHPPFDNIEQRKTPTMSPISEKSGQSSPADFYTMRSGRSKQQRTGVPSWSKSFEDKTPAELERDGYLKTLHDTHGLPG</sequence>
<dbReference type="AlphaFoldDB" id="A0A168QYT1"/>
<feature type="region of interest" description="Disordered" evidence="1">
    <location>
        <begin position="247"/>
        <end position="325"/>
    </location>
</feature>
<feature type="compositionally biased region" description="Polar residues" evidence="1">
    <location>
        <begin position="630"/>
        <end position="639"/>
    </location>
</feature>
<feature type="compositionally biased region" description="Polar residues" evidence="1">
    <location>
        <begin position="493"/>
        <end position="509"/>
    </location>
</feature>
<dbReference type="Proteomes" id="UP000078561">
    <property type="component" value="Unassembled WGS sequence"/>
</dbReference>
<keyword evidence="4" id="KW-1185">Reference proteome</keyword>
<dbReference type="OrthoDB" id="2287436at2759"/>
<feature type="compositionally biased region" description="Pro residues" evidence="1">
    <location>
        <begin position="267"/>
        <end position="279"/>
    </location>
</feature>
<evidence type="ECO:0000256" key="2">
    <source>
        <dbReference type="SAM" id="Phobius"/>
    </source>
</evidence>
<feature type="compositionally biased region" description="Low complexity" evidence="1">
    <location>
        <begin position="295"/>
        <end position="322"/>
    </location>
</feature>
<feature type="compositionally biased region" description="Low complexity" evidence="1">
    <location>
        <begin position="209"/>
        <end position="223"/>
    </location>
</feature>
<feature type="compositionally biased region" description="Polar residues" evidence="1">
    <location>
        <begin position="601"/>
        <end position="616"/>
    </location>
</feature>
<dbReference type="InParanoid" id="A0A168QYT1"/>
<evidence type="ECO:0000313" key="3">
    <source>
        <dbReference type="EMBL" id="SAM05794.1"/>
    </source>
</evidence>
<feature type="compositionally biased region" description="Basic and acidic residues" evidence="1">
    <location>
        <begin position="524"/>
        <end position="547"/>
    </location>
</feature>
<organism evidence="3">
    <name type="scientific">Absidia glauca</name>
    <name type="common">Pin mould</name>
    <dbReference type="NCBI Taxonomy" id="4829"/>
    <lineage>
        <taxon>Eukaryota</taxon>
        <taxon>Fungi</taxon>
        <taxon>Fungi incertae sedis</taxon>
        <taxon>Mucoromycota</taxon>
        <taxon>Mucoromycotina</taxon>
        <taxon>Mucoromycetes</taxon>
        <taxon>Mucorales</taxon>
        <taxon>Cunninghamellaceae</taxon>
        <taxon>Absidia</taxon>
    </lineage>
</organism>
<reference evidence="3" key="1">
    <citation type="submission" date="2016-04" db="EMBL/GenBank/DDBJ databases">
        <authorList>
            <person name="Evans L.H."/>
            <person name="Alamgir A."/>
            <person name="Owens N."/>
            <person name="Weber N.D."/>
            <person name="Virtaneva K."/>
            <person name="Barbian K."/>
            <person name="Babar A."/>
            <person name="Rosenke K."/>
        </authorList>
    </citation>
    <scope>NUCLEOTIDE SEQUENCE [LARGE SCALE GENOMIC DNA]</scope>
    <source>
        <strain evidence="3">CBS 101.48</strain>
    </source>
</reference>
<proteinExistence type="predicted"/>
<feature type="compositionally biased region" description="Polar residues" evidence="1">
    <location>
        <begin position="190"/>
        <end position="203"/>
    </location>
</feature>
<feature type="compositionally biased region" description="Basic and acidic residues" evidence="1">
    <location>
        <begin position="174"/>
        <end position="186"/>
    </location>
</feature>
<feature type="compositionally biased region" description="Polar residues" evidence="1">
    <location>
        <begin position="550"/>
        <end position="569"/>
    </location>
</feature>
<feature type="compositionally biased region" description="Low complexity" evidence="1">
    <location>
        <begin position="256"/>
        <end position="266"/>
    </location>
</feature>
<evidence type="ECO:0000313" key="4">
    <source>
        <dbReference type="Proteomes" id="UP000078561"/>
    </source>
</evidence>
<feature type="compositionally biased region" description="Basic and acidic residues" evidence="1">
    <location>
        <begin position="640"/>
        <end position="666"/>
    </location>
</feature>
<gene>
    <name evidence="3" type="primary">ABSGL_11669.1 scaffold 12295</name>
</gene>
<dbReference type="STRING" id="4829.A0A168QYT1"/>